<gene>
    <name evidence="2" type="ORF">H6P81_019156</name>
</gene>
<name>A0AAV7DTL4_ARIFI</name>
<evidence type="ECO:0000256" key="1">
    <source>
        <dbReference type="SAM" id="MobiDB-lite"/>
    </source>
</evidence>
<dbReference type="Proteomes" id="UP000825729">
    <property type="component" value="Unassembled WGS sequence"/>
</dbReference>
<feature type="region of interest" description="Disordered" evidence="1">
    <location>
        <begin position="16"/>
        <end position="36"/>
    </location>
</feature>
<protein>
    <submittedName>
        <fullName evidence="2">Uncharacterized protein</fullName>
    </submittedName>
</protein>
<dbReference type="EMBL" id="JAINDJ010000008">
    <property type="protein sequence ID" value="KAG9438991.1"/>
    <property type="molecule type" value="Genomic_DNA"/>
</dbReference>
<accession>A0AAV7DTL4</accession>
<organism evidence="2 3">
    <name type="scientific">Aristolochia fimbriata</name>
    <name type="common">White veined hardy Dutchman's pipe vine</name>
    <dbReference type="NCBI Taxonomy" id="158543"/>
    <lineage>
        <taxon>Eukaryota</taxon>
        <taxon>Viridiplantae</taxon>
        <taxon>Streptophyta</taxon>
        <taxon>Embryophyta</taxon>
        <taxon>Tracheophyta</taxon>
        <taxon>Spermatophyta</taxon>
        <taxon>Magnoliopsida</taxon>
        <taxon>Magnoliidae</taxon>
        <taxon>Piperales</taxon>
        <taxon>Aristolochiaceae</taxon>
        <taxon>Aristolochia</taxon>
    </lineage>
</organism>
<proteinExistence type="predicted"/>
<comment type="caution">
    <text evidence="2">The sequence shown here is derived from an EMBL/GenBank/DDBJ whole genome shotgun (WGS) entry which is preliminary data.</text>
</comment>
<reference evidence="2 3" key="1">
    <citation type="submission" date="2021-07" db="EMBL/GenBank/DDBJ databases">
        <title>The Aristolochia fimbriata genome: insights into angiosperm evolution, floral development and chemical biosynthesis.</title>
        <authorList>
            <person name="Jiao Y."/>
        </authorList>
    </citation>
    <scope>NUCLEOTIDE SEQUENCE [LARGE SCALE GENOMIC DNA]</scope>
    <source>
        <strain evidence="2">IBCAS-2021</strain>
        <tissue evidence="2">Leaf</tissue>
    </source>
</reference>
<evidence type="ECO:0000313" key="3">
    <source>
        <dbReference type="Proteomes" id="UP000825729"/>
    </source>
</evidence>
<evidence type="ECO:0000313" key="2">
    <source>
        <dbReference type="EMBL" id="KAG9438991.1"/>
    </source>
</evidence>
<dbReference type="AlphaFoldDB" id="A0AAV7DTL4"/>
<sequence length="119" mass="13044">MLSSFKEVLAHTRLAPPMSRTVDLQTPQRDTGSGPTTASHYFKGLSSVLLYFGSHQNSVVGDFKKGNYSGSCVSNVGLNFFCGGDWELPVAGNFSSRTKRGNTHLVRKYKKVDCKPLVK</sequence>
<keyword evidence="3" id="KW-1185">Reference proteome</keyword>
<feature type="compositionally biased region" description="Polar residues" evidence="1">
    <location>
        <begin position="22"/>
        <end position="36"/>
    </location>
</feature>